<reference evidence="14 16" key="1">
    <citation type="submission" date="2014-04" db="EMBL/GenBank/DDBJ databases">
        <authorList>
            <person name="Bishop-Lilly K.A."/>
            <person name="Broomall S.M."/>
            <person name="Chain P.S."/>
            <person name="Chertkov O."/>
            <person name="Coyne S.R."/>
            <person name="Daligault H.E."/>
            <person name="Davenport K.W."/>
            <person name="Erkkila T."/>
            <person name="Frey K.G."/>
            <person name="Gibbons H.S."/>
            <person name="Gu W."/>
            <person name="Jaissle J."/>
            <person name="Johnson S.L."/>
            <person name="Koroleva G.I."/>
            <person name="Ladner J.T."/>
            <person name="Lo C.-C."/>
            <person name="Minogue T.D."/>
            <person name="Munk C."/>
            <person name="Palacios G.F."/>
            <person name="Redden C.L."/>
            <person name="Rosenzweig C.N."/>
            <person name="Scholz M.B."/>
            <person name="Teshima H."/>
            <person name="Xu Y."/>
        </authorList>
    </citation>
    <scope>NUCLEOTIDE SEQUENCE [LARGE SCALE GENOMIC DNA]</scope>
    <source>
        <strain evidence="14 16">BHP</strain>
    </source>
</reference>
<keyword evidence="17" id="KW-1185">Reference proteome</keyword>
<dbReference type="PANTHER" id="PTHR45453:SF3">
    <property type="entry name" value="HISTIDINE KINASE"/>
    <property type="match status" value="1"/>
</dbReference>
<dbReference type="Proteomes" id="UP000029389">
    <property type="component" value="Unassembled WGS sequence"/>
</dbReference>
<evidence type="ECO:0000256" key="10">
    <source>
        <dbReference type="SAM" id="Coils"/>
    </source>
</evidence>
<evidence type="ECO:0000313" key="17">
    <source>
        <dbReference type="Proteomes" id="UP000264294"/>
    </source>
</evidence>
<comment type="caution">
    <text evidence="14">The sequence shown here is derived from an EMBL/GenBank/DDBJ whole genome shotgun (WGS) entry which is preliminary data.</text>
</comment>
<dbReference type="GO" id="GO:0000155">
    <property type="term" value="F:phosphorelay sensor kinase activity"/>
    <property type="evidence" value="ECO:0007669"/>
    <property type="project" value="InterPro"/>
</dbReference>
<dbReference type="GO" id="GO:0004721">
    <property type="term" value="F:phosphoprotein phosphatase activity"/>
    <property type="evidence" value="ECO:0007669"/>
    <property type="project" value="TreeGrafter"/>
</dbReference>
<dbReference type="GO" id="GO:0005886">
    <property type="term" value="C:plasma membrane"/>
    <property type="evidence" value="ECO:0007669"/>
    <property type="project" value="TreeGrafter"/>
</dbReference>
<dbReference type="PROSITE" id="PS50109">
    <property type="entry name" value="HIS_KIN"/>
    <property type="match status" value="1"/>
</dbReference>
<evidence type="ECO:0000256" key="11">
    <source>
        <dbReference type="SAM" id="MobiDB-lite"/>
    </source>
</evidence>
<dbReference type="PRINTS" id="PR00344">
    <property type="entry name" value="BCTRLSENSOR"/>
</dbReference>
<keyword evidence="4" id="KW-0597">Phosphoprotein</keyword>
<keyword evidence="6" id="KW-0547">Nucleotide-binding</keyword>
<dbReference type="Gene3D" id="3.30.565.10">
    <property type="entry name" value="Histidine kinase-like ATPase, C-terminal domain"/>
    <property type="match status" value="1"/>
</dbReference>
<dbReference type="Pfam" id="PF02518">
    <property type="entry name" value="HATPase_c"/>
    <property type="match status" value="1"/>
</dbReference>
<dbReference type="PANTHER" id="PTHR45453">
    <property type="entry name" value="PHOSPHATE REGULON SENSOR PROTEIN PHOR"/>
    <property type="match status" value="1"/>
</dbReference>
<keyword evidence="7 14" id="KW-0418">Kinase</keyword>
<dbReference type="Proteomes" id="UP000264294">
    <property type="component" value="Unassembled WGS sequence"/>
</dbReference>
<evidence type="ECO:0000256" key="1">
    <source>
        <dbReference type="ARBA" id="ARBA00000085"/>
    </source>
</evidence>
<keyword evidence="12" id="KW-0812">Transmembrane</keyword>
<feature type="region of interest" description="Disordered" evidence="11">
    <location>
        <begin position="102"/>
        <end position="122"/>
    </location>
</feature>
<keyword evidence="10" id="KW-0175">Coiled coil</keyword>
<feature type="domain" description="Histidine kinase" evidence="13">
    <location>
        <begin position="258"/>
        <end position="473"/>
    </location>
</feature>
<dbReference type="InterPro" id="IPR003594">
    <property type="entry name" value="HATPase_dom"/>
</dbReference>
<dbReference type="EC" id="2.7.13.3" evidence="3"/>
<dbReference type="Gene3D" id="1.10.287.130">
    <property type="match status" value="1"/>
</dbReference>
<evidence type="ECO:0000256" key="8">
    <source>
        <dbReference type="ARBA" id="ARBA00022840"/>
    </source>
</evidence>
<dbReference type="EMBL" id="QVOD01000011">
    <property type="protein sequence ID" value="RFT66884.1"/>
    <property type="molecule type" value="Genomic_DNA"/>
</dbReference>
<accession>A0A090YLD1</accession>
<feature type="transmembrane region" description="Helical" evidence="12">
    <location>
        <begin position="21"/>
        <end position="42"/>
    </location>
</feature>
<feature type="coiled-coil region" evidence="10">
    <location>
        <begin position="221"/>
        <end position="251"/>
    </location>
</feature>
<keyword evidence="9" id="KW-0902">Two-component regulatory system</keyword>
<keyword evidence="8" id="KW-0067">ATP-binding</keyword>
<evidence type="ECO:0000256" key="9">
    <source>
        <dbReference type="ARBA" id="ARBA00023012"/>
    </source>
</evidence>
<dbReference type="AlphaFoldDB" id="A0A090YLD1"/>
<dbReference type="InterPro" id="IPR004358">
    <property type="entry name" value="Sig_transdc_His_kin-like_C"/>
</dbReference>
<name>A0A090YLD1_9BACI</name>
<evidence type="ECO:0000256" key="3">
    <source>
        <dbReference type="ARBA" id="ARBA00012438"/>
    </source>
</evidence>
<comment type="catalytic activity">
    <reaction evidence="1">
        <text>ATP + protein L-histidine = ADP + protein N-phospho-L-histidine.</text>
        <dbReference type="EC" id="2.7.13.3"/>
    </reaction>
</comment>
<dbReference type="CDD" id="cd00082">
    <property type="entry name" value="HisKA"/>
    <property type="match status" value="1"/>
</dbReference>
<evidence type="ECO:0000313" key="14">
    <source>
        <dbReference type="EMBL" id="KFM98737.1"/>
    </source>
</evidence>
<evidence type="ECO:0000256" key="2">
    <source>
        <dbReference type="ARBA" id="ARBA00004370"/>
    </source>
</evidence>
<dbReference type="InterPro" id="IPR005467">
    <property type="entry name" value="His_kinase_dom"/>
</dbReference>
<keyword evidence="5" id="KW-0808">Transferase</keyword>
<evidence type="ECO:0000313" key="16">
    <source>
        <dbReference type="Proteomes" id="UP000029389"/>
    </source>
</evidence>
<dbReference type="InterPro" id="IPR003661">
    <property type="entry name" value="HisK_dim/P_dom"/>
</dbReference>
<dbReference type="GO" id="GO:0016036">
    <property type="term" value="P:cellular response to phosphate starvation"/>
    <property type="evidence" value="ECO:0007669"/>
    <property type="project" value="TreeGrafter"/>
</dbReference>
<dbReference type="CDD" id="cd00075">
    <property type="entry name" value="HATPase"/>
    <property type="match status" value="1"/>
</dbReference>
<dbReference type="PATRIC" id="fig|1405.8.peg.2216"/>
<dbReference type="GO" id="GO:0005524">
    <property type="term" value="F:ATP binding"/>
    <property type="evidence" value="ECO:0007669"/>
    <property type="project" value="UniProtKB-KW"/>
</dbReference>
<evidence type="ECO:0000256" key="6">
    <source>
        <dbReference type="ARBA" id="ARBA00022741"/>
    </source>
</evidence>
<dbReference type="InterPro" id="IPR036097">
    <property type="entry name" value="HisK_dim/P_sf"/>
</dbReference>
<comment type="subcellular location">
    <subcellularLocation>
        <location evidence="2">Membrane</location>
    </subcellularLocation>
</comment>
<evidence type="ECO:0000256" key="5">
    <source>
        <dbReference type="ARBA" id="ARBA00022679"/>
    </source>
</evidence>
<sequence>MATKSKRKQKNITRNIFIKTLLFCVLLSFCLYQSIHFLLLHYDKEHSKNTSEIQTVENTLSNTNSEKHKAFSRSMSEWPPSIIDIQAIYTIVGHVLQPSRDEKTKEHIQVQNGPDKKDENELPTQIEKEQAKNSALHIKNATNETNKLNNSSNLANVLEQLAPQIGLTMFAICLIGSFIYTKLIAKPFQCMNEALQEIMSLDFSDEQSLKKNEDLDLQAIASQAQNTVKNLHETNKELRNELEIAHQVEEDRKKFMSVMSHELKTPIAAVMGQLDGMIYGIGAYKDRDKYLRRSYEMMQDINKLTEKMSELSKTNNPQFNPHLEIISLSCMIEDIMNKVDYFIHVKQLKVQSNIKQDVRILADYKFIKTAIFNIISNAIHYTIDHQHIYIKLYEKSNGYVLEVLNTGAQIEEEKLAHLFEPFYRGNPSQHGLVQGSGLGLYIVKQVLDKHKFPYGIQNTPQGVKCSIVFPKLM</sequence>
<keyword evidence="12" id="KW-0472">Membrane</keyword>
<dbReference type="SUPFAM" id="SSF47384">
    <property type="entry name" value="Homodimeric domain of signal transducing histidine kinase"/>
    <property type="match status" value="1"/>
</dbReference>
<evidence type="ECO:0000256" key="7">
    <source>
        <dbReference type="ARBA" id="ARBA00022777"/>
    </source>
</evidence>
<dbReference type="SMART" id="SM00387">
    <property type="entry name" value="HATPase_c"/>
    <property type="match status" value="1"/>
</dbReference>
<dbReference type="Pfam" id="PF00512">
    <property type="entry name" value="HisKA"/>
    <property type="match status" value="1"/>
</dbReference>
<evidence type="ECO:0000259" key="13">
    <source>
        <dbReference type="PROSITE" id="PS50109"/>
    </source>
</evidence>
<dbReference type="InterPro" id="IPR036890">
    <property type="entry name" value="HATPase_C_sf"/>
</dbReference>
<dbReference type="SUPFAM" id="SSF55874">
    <property type="entry name" value="ATPase domain of HSP90 chaperone/DNA topoisomerase II/histidine kinase"/>
    <property type="match status" value="1"/>
</dbReference>
<dbReference type="SMART" id="SM00388">
    <property type="entry name" value="HisKA"/>
    <property type="match status" value="1"/>
</dbReference>
<dbReference type="InterPro" id="IPR050351">
    <property type="entry name" value="BphY/WalK/GraS-like"/>
</dbReference>
<evidence type="ECO:0000313" key="15">
    <source>
        <dbReference type="EMBL" id="RFT66884.1"/>
    </source>
</evidence>
<keyword evidence="12" id="KW-1133">Transmembrane helix</keyword>
<evidence type="ECO:0000256" key="4">
    <source>
        <dbReference type="ARBA" id="ARBA00022553"/>
    </source>
</evidence>
<evidence type="ECO:0000256" key="12">
    <source>
        <dbReference type="SAM" id="Phobius"/>
    </source>
</evidence>
<reference evidence="15 17" key="2">
    <citation type="submission" date="2018-08" db="EMBL/GenBank/DDBJ databases">
        <title>Bacillus clarus sp. nov. strain PS00077A.</title>
        <authorList>
            <person name="Mendez Acevedo M."/>
            <person name="Carroll L."/>
            <person name="Mukherjee M."/>
            <person name="Wiedmann M."/>
            <person name="Kovac J."/>
        </authorList>
    </citation>
    <scope>NUCLEOTIDE SEQUENCE [LARGE SCALE GENOMIC DNA]</scope>
    <source>
        <strain evidence="15 17">PS00077A</strain>
    </source>
</reference>
<gene>
    <name evidence="15" type="ORF">D0U04_11920</name>
    <name evidence="14" type="ORF">DJ93_2036</name>
</gene>
<organism evidence="14 16">
    <name type="scientific">Bacillus clarus</name>
    <dbReference type="NCBI Taxonomy" id="2338372"/>
    <lineage>
        <taxon>Bacteria</taxon>
        <taxon>Bacillati</taxon>
        <taxon>Bacillota</taxon>
        <taxon>Bacilli</taxon>
        <taxon>Bacillales</taxon>
        <taxon>Bacillaceae</taxon>
        <taxon>Bacillus</taxon>
        <taxon>Bacillus cereus group</taxon>
    </lineage>
</organism>
<protein>
    <recommendedName>
        <fullName evidence="3">histidine kinase</fullName>
        <ecNumber evidence="3">2.7.13.3</ecNumber>
    </recommendedName>
</protein>
<proteinExistence type="predicted"/>
<dbReference type="RefSeq" id="WP_042980758.1">
    <property type="nucleotide sequence ID" value="NZ_JMQC01000008.1"/>
</dbReference>
<dbReference type="EMBL" id="JMQC01000008">
    <property type="protein sequence ID" value="KFM98737.1"/>
    <property type="molecule type" value="Genomic_DNA"/>
</dbReference>